<dbReference type="EMBL" id="DVOB01000112">
    <property type="protein sequence ID" value="HIU96069.1"/>
    <property type="molecule type" value="Genomic_DNA"/>
</dbReference>
<proteinExistence type="predicted"/>
<evidence type="ECO:0000313" key="6">
    <source>
        <dbReference type="EMBL" id="HIU96069.1"/>
    </source>
</evidence>
<feature type="region of interest" description="Disordered" evidence="2">
    <location>
        <begin position="239"/>
        <end position="315"/>
    </location>
</feature>
<evidence type="ECO:0000256" key="1">
    <source>
        <dbReference type="ARBA" id="ARBA00022729"/>
    </source>
</evidence>
<keyword evidence="3" id="KW-0472">Membrane</keyword>
<feature type="chain" id="PRO_5039138723" evidence="4">
    <location>
        <begin position="25"/>
        <end position="315"/>
    </location>
</feature>
<feature type="region of interest" description="Disordered" evidence="2">
    <location>
        <begin position="187"/>
        <end position="221"/>
    </location>
</feature>
<dbReference type="Pfam" id="PF13205">
    <property type="entry name" value="Big_5"/>
    <property type="match status" value="1"/>
</dbReference>
<reference evidence="6" key="2">
    <citation type="journal article" date="2021" name="PeerJ">
        <title>Extensive microbial diversity within the chicken gut microbiome revealed by metagenomics and culture.</title>
        <authorList>
            <person name="Gilroy R."/>
            <person name="Ravi A."/>
            <person name="Getino M."/>
            <person name="Pursley I."/>
            <person name="Horton D.L."/>
            <person name="Alikhan N.F."/>
            <person name="Baker D."/>
            <person name="Gharbi K."/>
            <person name="Hall N."/>
            <person name="Watson M."/>
            <person name="Adriaenssens E.M."/>
            <person name="Foster-Nyarko E."/>
            <person name="Jarju S."/>
            <person name="Secka A."/>
            <person name="Antonio M."/>
            <person name="Oren A."/>
            <person name="Chaudhuri R.R."/>
            <person name="La Ragione R."/>
            <person name="Hildebrand F."/>
            <person name="Pallen M.J."/>
        </authorList>
    </citation>
    <scope>NUCLEOTIDE SEQUENCE</scope>
    <source>
        <strain evidence="6">ChiSjej4B22-8349</strain>
    </source>
</reference>
<evidence type="ECO:0000256" key="3">
    <source>
        <dbReference type="SAM" id="Phobius"/>
    </source>
</evidence>
<dbReference type="InterPro" id="IPR032812">
    <property type="entry name" value="SbsA_Ig"/>
</dbReference>
<keyword evidence="3" id="KW-0812">Transmembrane</keyword>
<evidence type="ECO:0000259" key="5">
    <source>
        <dbReference type="Pfam" id="PF13205"/>
    </source>
</evidence>
<feature type="signal peptide" evidence="4">
    <location>
        <begin position="1"/>
        <end position="24"/>
    </location>
</feature>
<feature type="compositionally biased region" description="Basic residues" evidence="2">
    <location>
        <begin position="306"/>
        <end position="315"/>
    </location>
</feature>
<feature type="region of interest" description="Disordered" evidence="2">
    <location>
        <begin position="26"/>
        <end position="49"/>
    </location>
</feature>
<comment type="caution">
    <text evidence="6">The sequence shown here is derived from an EMBL/GenBank/DDBJ whole genome shotgun (WGS) entry which is preliminary data.</text>
</comment>
<reference evidence="6" key="1">
    <citation type="submission" date="2020-10" db="EMBL/GenBank/DDBJ databases">
        <authorList>
            <person name="Gilroy R."/>
        </authorList>
    </citation>
    <scope>NUCLEOTIDE SEQUENCE</scope>
    <source>
        <strain evidence="6">ChiSjej4B22-8349</strain>
    </source>
</reference>
<evidence type="ECO:0000256" key="4">
    <source>
        <dbReference type="SAM" id="SignalP"/>
    </source>
</evidence>
<keyword evidence="1 4" id="KW-0732">Signal</keyword>
<name>A0A9D1SUV8_9FIRM</name>
<dbReference type="AlphaFoldDB" id="A0A9D1SUV8"/>
<evidence type="ECO:0000313" key="7">
    <source>
        <dbReference type="Proteomes" id="UP000824130"/>
    </source>
</evidence>
<dbReference type="Proteomes" id="UP000824130">
    <property type="component" value="Unassembled WGS sequence"/>
</dbReference>
<feature type="compositionally biased region" description="Polar residues" evidence="2">
    <location>
        <begin position="281"/>
        <end position="303"/>
    </location>
</feature>
<feature type="domain" description="SbsA Ig-like" evidence="5">
    <location>
        <begin position="34"/>
        <end position="153"/>
    </location>
</feature>
<sequence length="315" mass="35078">MKRIGALFCLIIITMTLLVPASFAADSSNSGNTDSARFTIESSTPEDGATGVSVENLSVKIYFSKEMLPESKSIRQANAKQFKLTNAKGKEIPIRVYYSHKERKDGLMMVVSDIVDTDIQIQGNTEYTLTIGEDLQATDGTTLGHEETIEFRTLDQSRSTMVYTIMMIVMIVGMIFFSMRSAKKAMEKENDQKQKKDTVNPYKEAKRTGKSVEEIVEKDKKKKAKQAEAMAKQKAKEAELEAELEAMEAKRNAKQKKASTKKVSSPRPISAAGSQYKVKVVTTQSPQKPQNKTGSTNPKNQTGKQKNAKNRNKKK</sequence>
<gene>
    <name evidence="6" type="ORF">IAD25_05075</name>
</gene>
<feature type="transmembrane region" description="Helical" evidence="3">
    <location>
        <begin position="161"/>
        <end position="179"/>
    </location>
</feature>
<protein>
    <submittedName>
        <fullName evidence="6">Ig-like domain-containing protein</fullName>
    </submittedName>
</protein>
<organism evidence="6 7">
    <name type="scientific">Candidatus Allocopromorpha excrementipullorum</name>
    <dbReference type="NCBI Taxonomy" id="2840743"/>
    <lineage>
        <taxon>Bacteria</taxon>
        <taxon>Bacillati</taxon>
        <taxon>Bacillota</taxon>
        <taxon>Clostridia</taxon>
        <taxon>Eubacteriales</taxon>
        <taxon>Eubacteriaceae</taxon>
        <taxon>Eubacteriaceae incertae sedis</taxon>
        <taxon>Candidatus Allocopromorpha</taxon>
    </lineage>
</organism>
<evidence type="ECO:0000256" key="2">
    <source>
        <dbReference type="SAM" id="MobiDB-lite"/>
    </source>
</evidence>
<feature type="compositionally biased region" description="Polar residues" evidence="2">
    <location>
        <begin position="26"/>
        <end position="45"/>
    </location>
</feature>
<keyword evidence="3" id="KW-1133">Transmembrane helix</keyword>
<accession>A0A9D1SUV8</accession>
<feature type="compositionally biased region" description="Basic and acidic residues" evidence="2">
    <location>
        <begin position="187"/>
        <end position="219"/>
    </location>
</feature>